<keyword evidence="1" id="KW-1133">Transmembrane helix</keyword>
<keyword evidence="1" id="KW-0472">Membrane</keyword>
<gene>
    <name evidence="2" type="ORF">Gohar_006960</name>
</gene>
<evidence type="ECO:0000313" key="3">
    <source>
        <dbReference type="Proteomes" id="UP000593560"/>
    </source>
</evidence>
<reference evidence="2 3" key="1">
    <citation type="journal article" date="2019" name="Genome Biol. Evol.">
        <title>Insights into the evolution of the New World diploid cottons (Gossypium, subgenus Houzingenia) based on genome sequencing.</title>
        <authorList>
            <person name="Grover C.E."/>
            <person name="Arick M.A. 2nd"/>
            <person name="Thrash A."/>
            <person name="Conover J.L."/>
            <person name="Sanders W.S."/>
            <person name="Peterson D.G."/>
            <person name="Frelichowski J.E."/>
            <person name="Scheffler J.A."/>
            <person name="Scheffler B.E."/>
            <person name="Wendel J.F."/>
        </authorList>
    </citation>
    <scope>NUCLEOTIDE SEQUENCE [LARGE SCALE GENOMIC DNA]</scope>
    <source>
        <strain evidence="2">0</strain>
        <tissue evidence="2">Leaf</tissue>
    </source>
</reference>
<accession>A0A7J9GF28</accession>
<name>A0A7J9GF28_9ROSI</name>
<evidence type="ECO:0000256" key="1">
    <source>
        <dbReference type="SAM" id="Phobius"/>
    </source>
</evidence>
<comment type="caution">
    <text evidence="2">The sequence shown here is derived from an EMBL/GenBank/DDBJ whole genome shotgun (WGS) entry which is preliminary data.</text>
</comment>
<dbReference type="AlphaFoldDB" id="A0A7J9GF28"/>
<sequence>MLSLVPLELFTQKGLSYIVSALGTPSNMDNITTLQQRLAYVKVCFEISVDFELPGFINVELHDGPLFLLELKYYGCRCIVYSANLLVILVSTILRRMR</sequence>
<dbReference type="EMBL" id="JABFAD010000004">
    <property type="protein sequence ID" value="MBA0796166.1"/>
    <property type="molecule type" value="Genomic_DNA"/>
</dbReference>
<proteinExistence type="predicted"/>
<feature type="transmembrane region" description="Helical" evidence="1">
    <location>
        <begin position="71"/>
        <end position="94"/>
    </location>
</feature>
<keyword evidence="3" id="KW-1185">Reference proteome</keyword>
<evidence type="ECO:0000313" key="2">
    <source>
        <dbReference type="EMBL" id="MBA0796166.1"/>
    </source>
</evidence>
<keyword evidence="1" id="KW-0812">Transmembrane</keyword>
<dbReference type="OrthoDB" id="1002078at2759"/>
<dbReference type="Proteomes" id="UP000593560">
    <property type="component" value="Unassembled WGS sequence"/>
</dbReference>
<protein>
    <submittedName>
        <fullName evidence="2">Uncharacterized protein</fullName>
    </submittedName>
</protein>
<organism evidence="2 3">
    <name type="scientific">Gossypium harknessii</name>
    <dbReference type="NCBI Taxonomy" id="34285"/>
    <lineage>
        <taxon>Eukaryota</taxon>
        <taxon>Viridiplantae</taxon>
        <taxon>Streptophyta</taxon>
        <taxon>Embryophyta</taxon>
        <taxon>Tracheophyta</taxon>
        <taxon>Spermatophyta</taxon>
        <taxon>Magnoliopsida</taxon>
        <taxon>eudicotyledons</taxon>
        <taxon>Gunneridae</taxon>
        <taxon>Pentapetalae</taxon>
        <taxon>rosids</taxon>
        <taxon>malvids</taxon>
        <taxon>Malvales</taxon>
        <taxon>Malvaceae</taxon>
        <taxon>Malvoideae</taxon>
        <taxon>Gossypium</taxon>
    </lineage>
</organism>